<dbReference type="InterPro" id="IPR002156">
    <property type="entry name" value="RNaseH_domain"/>
</dbReference>
<accession>A0A4Q9MEB3</accession>
<dbReference type="GO" id="GO:0004523">
    <property type="term" value="F:RNA-DNA hybrid ribonuclease activity"/>
    <property type="evidence" value="ECO:0007669"/>
    <property type="project" value="InterPro"/>
</dbReference>
<dbReference type="AlphaFoldDB" id="A0A4Q9MEB3"/>
<name>A0A4Q9MEB3_9APHY</name>
<dbReference type="EMBL" id="ML143481">
    <property type="protein sequence ID" value="TBU24392.1"/>
    <property type="molecule type" value="Genomic_DNA"/>
</dbReference>
<organism evidence="2">
    <name type="scientific">Dichomitus squalens</name>
    <dbReference type="NCBI Taxonomy" id="114155"/>
    <lineage>
        <taxon>Eukaryota</taxon>
        <taxon>Fungi</taxon>
        <taxon>Dikarya</taxon>
        <taxon>Basidiomycota</taxon>
        <taxon>Agaricomycotina</taxon>
        <taxon>Agaricomycetes</taxon>
        <taxon>Polyporales</taxon>
        <taxon>Polyporaceae</taxon>
        <taxon>Dichomitus</taxon>
    </lineage>
</organism>
<dbReference type="InterPro" id="IPR036397">
    <property type="entry name" value="RNaseH_sf"/>
</dbReference>
<dbReference type="OrthoDB" id="245563at2759"/>
<feature type="domain" description="RNase H type-1" evidence="1">
    <location>
        <begin position="1"/>
        <end position="75"/>
    </location>
</feature>
<proteinExistence type="predicted"/>
<protein>
    <recommendedName>
        <fullName evidence="1">RNase H type-1 domain-containing protein</fullName>
    </recommendedName>
</protein>
<gene>
    <name evidence="2" type="ORF">BD311DRAFT_766704</name>
</gene>
<reference evidence="2" key="1">
    <citation type="submission" date="2019-01" db="EMBL/GenBank/DDBJ databases">
        <title>Draft genome sequences of three monokaryotic isolates of the white-rot basidiomycete fungus Dichomitus squalens.</title>
        <authorList>
            <consortium name="DOE Joint Genome Institute"/>
            <person name="Lopez S.C."/>
            <person name="Andreopoulos B."/>
            <person name="Pangilinan J."/>
            <person name="Lipzen A."/>
            <person name="Riley R."/>
            <person name="Ahrendt S."/>
            <person name="Ng V."/>
            <person name="Barry K."/>
            <person name="Daum C."/>
            <person name="Grigoriev I.V."/>
            <person name="Hilden K.S."/>
            <person name="Makela M.R."/>
            <person name="de Vries R.P."/>
        </authorList>
    </citation>
    <scope>NUCLEOTIDE SEQUENCE [LARGE SCALE GENOMIC DNA]</scope>
    <source>
        <strain evidence="2">OM18370.1</strain>
    </source>
</reference>
<dbReference type="Proteomes" id="UP000292957">
    <property type="component" value="Unassembled WGS sequence"/>
</dbReference>
<dbReference type="GO" id="GO:0003676">
    <property type="term" value="F:nucleic acid binding"/>
    <property type="evidence" value="ECO:0007669"/>
    <property type="project" value="InterPro"/>
</dbReference>
<evidence type="ECO:0000259" key="1">
    <source>
        <dbReference type="PROSITE" id="PS50879"/>
    </source>
</evidence>
<dbReference type="SUPFAM" id="SSF53098">
    <property type="entry name" value="Ribonuclease H-like"/>
    <property type="match status" value="1"/>
</dbReference>
<dbReference type="PROSITE" id="PS50879">
    <property type="entry name" value="RNASE_H_1"/>
    <property type="match status" value="1"/>
</dbReference>
<dbReference type="Gene3D" id="3.30.420.10">
    <property type="entry name" value="Ribonuclease H-like superfamily/Ribonuclease H"/>
    <property type="match status" value="1"/>
</dbReference>
<dbReference type="InterPro" id="IPR012337">
    <property type="entry name" value="RNaseH-like_sf"/>
</dbReference>
<sequence length="136" mass="15007">MYVTGFRDWMPKWMRNNFVSVNGQPVKNAPLIRYLSALLDQRAREGQKVHLQYVKGHAGEEGNEGADYLANLGATMGELPERDWDALIEGLSAVSEDLLTKPQLSIAVAPAQAELEAYAACLADDDELWAEVSGTR</sequence>
<dbReference type="Pfam" id="PF00075">
    <property type="entry name" value="RNase_H"/>
    <property type="match status" value="1"/>
</dbReference>
<evidence type="ECO:0000313" key="2">
    <source>
        <dbReference type="EMBL" id="TBU24392.1"/>
    </source>
</evidence>